<comment type="catalytic activity">
    <reaction evidence="7 8">
        <text>shikimate + NADP(+) = 3-dehydroshikimate + NADPH + H(+)</text>
        <dbReference type="Rhea" id="RHEA:17737"/>
        <dbReference type="ChEBI" id="CHEBI:15378"/>
        <dbReference type="ChEBI" id="CHEBI:16630"/>
        <dbReference type="ChEBI" id="CHEBI:36208"/>
        <dbReference type="ChEBI" id="CHEBI:57783"/>
        <dbReference type="ChEBI" id="CHEBI:58349"/>
        <dbReference type="EC" id="1.1.1.25"/>
    </reaction>
</comment>
<accession>A0A8K0V4J4</accession>
<evidence type="ECO:0000259" key="10">
    <source>
        <dbReference type="Pfam" id="PF08501"/>
    </source>
</evidence>
<evidence type="ECO:0000256" key="7">
    <source>
        <dbReference type="ARBA" id="ARBA00049442"/>
    </source>
</evidence>
<dbReference type="EMBL" id="JAEPBH010000067">
    <property type="protein sequence ID" value="MBK4716962.1"/>
    <property type="molecule type" value="Genomic_DNA"/>
</dbReference>
<keyword evidence="6 8" id="KW-0057">Aromatic amino acid biosynthesis</keyword>
<feature type="binding site" evidence="8">
    <location>
        <position position="237"/>
    </location>
    <ligand>
        <name>NADP(+)</name>
        <dbReference type="ChEBI" id="CHEBI:58349"/>
    </ligand>
</feature>
<organism evidence="12 13">
    <name type="scientific">Tenebrionibacter intestinalis</name>
    <dbReference type="NCBI Taxonomy" id="2799638"/>
    <lineage>
        <taxon>Bacteria</taxon>
        <taxon>Pseudomonadati</taxon>
        <taxon>Pseudomonadota</taxon>
        <taxon>Gammaproteobacteria</taxon>
        <taxon>Enterobacterales</taxon>
        <taxon>Enterobacteriaceae</taxon>
        <taxon>Tenebrionibacter/Tenebrionicola group</taxon>
        <taxon>Tenebrionibacter</taxon>
    </lineage>
</organism>
<evidence type="ECO:0000256" key="2">
    <source>
        <dbReference type="ARBA" id="ARBA00012962"/>
    </source>
</evidence>
<gene>
    <name evidence="8 12" type="primary">aroE</name>
    <name evidence="12" type="ORF">JJB97_16845</name>
</gene>
<dbReference type="SUPFAM" id="SSF51735">
    <property type="entry name" value="NAD(P)-binding Rossmann-fold domains"/>
    <property type="match status" value="1"/>
</dbReference>
<feature type="binding site" evidence="8">
    <location>
        <position position="215"/>
    </location>
    <ligand>
        <name>shikimate</name>
        <dbReference type="ChEBI" id="CHEBI:36208"/>
    </ligand>
</feature>
<feature type="binding site" evidence="8">
    <location>
        <position position="77"/>
    </location>
    <ligand>
        <name>NADP(+)</name>
        <dbReference type="ChEBI" id="CHEBI:58349"/>
    </ligand>
</feature>
<dbReference type="HAMAP" id="MF_00222">
    <property type="entry name" value="Shikimate_DH_AroE"/>
    <property type="match status" value="1"/>
</dbReference>
<reference evidence="12" key="1">
    <citation type="submission" date="2021-01" db="EMBL/GenBank/DDBJ databases">
        <title>Intestinitalea alba gen. nov., sp. nov., a novel genus of the family Enterobacteriaceae, isolated from the gut of the plastic-eating mealworm Tenebrio molitor L.</title>
        <authorList>
            <person name="Yang Y."/>
        </authorList>
    </citation>
    <scope>NUCLEOTIDE SEQUENCE</scope>
    <source>
        <strain evidence="12">BIT-L3</strain>
    </source>
</reference>
<dbReference type="PANTHER" id="PTHR21089">
    <property type="entry name" value="SHIKIMATE DEHYDROGENASE"/>
    <property type="match status" value="1"/>
</dbReference>
<evidence type="ECO:0000256" key="5">
    <source>
        <dbReference type="ARBA" id="ARBA00023002"/>
    </source>
</evidence>
<dbReference type="InterPro" id="IPR022893">
    <property type="entry name" value="Shikimate_DH_fam"/>
</dbReference>
<feature type="binding site" evidence="8">
    <location>
        <begin position="14"/>
        <end position="16"/>
    </location>
    <ligand>
        <name>shikimate</name>
        <dbReference type="ChEBI" id="CHEBI:36208"/>
    </ligand>
</feature>
<feature type="binding site" evidence="8">
    <location>
        <position position="102"/>
    </location>
    <ligand>
        <name>shikimate</name>
        <dbReference type="ChEBI" id="CHEBI:36208"/>
    </ligand>
</feature>
<dbReference type="GO" id="GO:0008652">
    <property type="term" value="P:amino acid biosynthetic process"/>
    <property type="evidence" value="ECO:0007669"/>
    <property type="project" value="UniProtKB-KW"/>
</dbReference>
<evidence type="ECO:0000256" key="1">
    <source>
        <dbReference type="ARBA" id="ARBA00004871"/>
    </source>
</evidence>
<dbReference type="AlphaFoldDB" id="A0A8K0V4J4"/>
<evidence type="ECO:0000256" key="6">
    <source>
        <dbReference type="ARBA" id="ARBA00023141"/>
    </source>
</evidence>
<keyword evidence="5 8" id="KW-0560">Oxidoreductase</keyword>
<feature type="active site" description="Proton acceptor" evidence="8">
    <location>
        <position position="65"/>
    </location>
</feature>
<feature type="binding site" evidence="8">
    <location>
        <position position="86"/>
    </location>
    <ligand>
        <name>shikimate</name>
        <dbReference type="ChEBI" id="CHEBI:36208"/>
    </ligand>
</feature>
<dbReference type="GO" id="GO:0004764">
    <property type="term" value="F:shikimate 3-dehydrogenase (NADP+) activity"/>
    <property type="evidence" value="ECO:0007669"/>
    <property type="project" value="UniProtKB-UniRule"/>
</dbReference>
<evidence type="ECO:0000256" key="4">
    <source>
        <dbReference type="ARBA" id="ARBA00022857"/>
    </source>
</evidence>
<sequence length="272" mass="29490">MDTFAVFGNPIQHSKSPFIHSLFAQQLNIEHPYGRILAPLDAFIPTLDAFFNAGGKGANVTVPFKEQAFLRADELTERATLAGAVNTMKRLHDGRLLGDNTDGIGLLSELERLHHIRPGARVLLLGAGGAARGVILPLLSLGCPVTIANRTFPRAQALAALFRHTGSVRALTLDALADHEFDLIINATSSGLNGDVPAIPLSLLNQRVHCYDMFYQQKITPFLAMCVRHGVQHYADGVGMLVGQAAHAFLLWHGVLPEIQPVIEALKREMAS</sequence>
<comment type="subunit">
    <text evidence="8">Homodimer.</text>
</comment>
<dbReference type="InterPro" id="IPR013708">
    <property type="entry name" value="Shikimate_DH-bd_N"/>
</dbReference>
<evidence type="ECO:0000313" key="12">
    <source>
        <dbReference type="EMBL" id="MBK4716962.1"/>
    </source>
</evidence>
<protein>
    <recommendedName>
        <fullName evidence="2 8">Shikimate dehydrogenase (NADP(+))</fullName>
        <shortName evidence="8">SDH</shortName>
        <ecNumber evidence="2 8">1.1.1.25</ecNumber>
    </recommendedName>
</protein>
<feature type="binding site" evidence="8">
    <location>
        <begin position="126"/>
        <end position="130"/>
    </location>
    <ligand>
        <name>NADP(+)</name>
        <dbReference type="ChEBI" id="CHEBI:58349"/>
    </ligand>
</feature>
<dbReference type="GO" id="GO:0009073">
    <property type="term" value="P:aromatic amino acid family biosynthetic process"/>
    <property type="evidence" value="ECO:0007669"/>
    <property type="project" value="UniProtKB-KW"/>
</dbReference>
<name>A0A8K0V4J4_9ENTR</name>
<dbReference type="InterPro" id="IPR046346">
    <property type="entry name" value="Aminoacid_DH-like_N_sf"/>
</dbReference>
<dbReference type="RefSeq" id="WP_238715246.1">
    <property type="nucleotide sequence ID" value="NZ_JAEPBH010000067.1"/>
</dbReference>
<keyword evidence="3 8" id="KW-0028">Amino-acid biosynthesis</keyword>
<feature type="binding site" evidence="8">
    <location>
        <position position="244"/>
    </location>
    <ligand>
        <name>shikimate</name>
        <dbReference type="ChEBI" id="CHEBI:36208"/>
    </ligand>
</feature>
<dbReference type="FunFam" id="3.40.50.720:FF:000104">
    <property type="entry name" value="Shikimate dehydrogenase (NADP(+))"/>
    <property type="match status" value="1"/>
</dbReference>
<evidence type="ECO:0000256" key="8">
    <source>
        <dbReference type="HAMAP-Rule" id="MF_00222"/>
    </source>
</evidence>
<dbReference type="Pfam" id="PF01488">
    <property type="entry name" value="Shikimate_DH"/>
    <property type="match status" value="1"/>
</dbReference>
<comment type="caution">
    <text evidence="12">The sequence shown here is derived from an EMBL/GenBank/DDBJ whole genome shotgun (WGS) entry which is preliminary data.</text>
</comment>
<comment type="similarity">
    <text evidence="8">Belongs to the shikimate dehydrogenase family.</text>
</comment>
<keyword evidence="4 8" id="KW-0521">NADP</keyword>
<feature type="domain" description="Shikimate dehydrogenase substrate binding N-terminal" evidence="10">
    <location>
        <begin position="6"/>
        <end position="87"/>
    </location>
</feature>
<dbReference type="CDD" id="cd01065">
    <property type="entry name" value="NAD_bind_Shikimate_DH"/>
    <property type="match status" value="1"/>
</dbReference>
<dbReference type="Pfam" id="PF18317">
    <property type="entry name" value="SDH_C"/>
    <property type="match status" value="1"/>
</dbReference>
<keyword evidence="13" id="KW-1185">Reference proteome</keyword>
<dbReference type="GO" id="GO:0009423">
    <property type="term" value="P:chorismate biosynthetic process"/>
    <property type="evidence" value="ECO:0007669"/>
    <property type="project" value="UniProtKB-UniRule"/>
</dbReference>
<feature type="domain" description="Quinate/shikimate 5-dehydrogenase/glutamyl-tRNA reductase" evidence="9">
    <location>
        <begin position="119"/>
        <end position="190"/>
    </location>
</feature>
<dbReference type="NCBIfam" id="TIGR00507">
    <property type="entry name" value="aroE"/>
    <property type="match status" value="1"/>
</dbReference>
<proteinExistence type="inferred from homology"/>
<dbReference type="EC" id="1.1.1.25" evidence="2 8"/>
<dbReference type="InterPro" id="IPR006151">
    <property type="entry name" value="Shikm_DH/Glu-tRNA_Rdtase"/>
</dbReference>
<dbReference type="Gene3D" id="3.40.50.10860">
    <property type="entry name" value="Leucine Dehydrogenase, chain A, domain 1"/>
    <property type="match status" value="1"/>
</dbReference>
<dbReference type="Proteomes" id="UP000659047">
    <property type="component" value="Unassembled WGS sequence"/>
</dbReference>
<evidence type="ECO:0000259" key="11">
    <source>
        <dbReference type="Pfam" id="PF18317"/>
    </source>
</evidence>
<comment type="pathway">
    <text evidence="1 8">Metabolic intermediate biosynthesis; chorismate biosynthesis; chorismate from D-erythrose 4-phosphate and phosphoenolpyruvate: step 4/7.</text>
</comment>
<dbReference type="NCBIfam" id="NF001310">
    <property type="entry name" value="PRK00258.1-2"/>
    <property type="match status" value="1"/>
</dbReference>
<dbReference type="GO" id="GO:0019632">
    <property type="term" value="P:shikimate metabolic process"/>
    <property type="evidence" value="ECO:0007669"/>
    <property type="project" value="InterPro"/>
</dbReference>
<dbReference type="InterPro" id="IPR041121">
    <property type="entry name" value="SDH_C"/>
</dbReference>
<dbReference type="GO" id="GO:0005829">
    <property type="term" value="C:cytosol"/>
    <property type="evidence" value="ECO:0007669"/>
    <property type="project" value="TreeGrafter"/>
</dbReference>
<dbReference type="InterPro" id="IPR036291">
    <property type="entry name" value="NAD(P)-bd_dom_sf"/>
</dbReference>
<dbReference type="InterPro" id="IPR011342">
    <property type="entry name" value="Shikimate_DH"/>
</dbReference>
<evidence type="ECO:0000259" key="9">
    <source>
        <dbReference type="Pfam" id="PF01488"/>
    </source>
</evidence>
<dbReference type="UniPathway" id="UPA00053">
    <property type="reaction ID" value="UER00087"/>
</dbReference>
<dbReference type="PANTHER" id="PTHR21089:SF1">
    <property type="entry name" value="BIFUNCTIONAL 3-DEHYDROQUINATE DEHYDRATASE_SHIKIMATE DEHYDROGENASE, CHLOROPLASTIC"/>
    <property type="match status" value="1"/>
</dbReference>
<evidence type="ECO:0000313" key="13">
    <source>
        <dbReference type="Proteomes" id="UP000659047"/>
    </source>
</evidence>
<dbReference type="SUPFAM" id="SSF53223">
    <property type="entry name" value="Aminoacid dehydrogenase-like, N-terminal domain"/>
    <property type="match status" value="1"/>
</dbReference>
<dbReference type="FunFam" id="3.40.50.10860:FF:000006">
    <property type="entry name" value="Shikimate dehydrogenase (NADP(+))"/>
    <property type="match status" value="1"/>
</dbReference>
<feature type="binding site" evidence="8">
    <location>
        <begin position="149"/>
        <end position="154"/>
    </location>
    <ligand>
        <name>NADP(+)</name>
        <dbReference type="ChEBI" id="CHEBI:58349"/>
    </ligand>
</feature>
<feature type="binding site" evidence="8">
    <location>
        <position position="213"/>
    </location>
    <ligand>
        <name>NADP(+)</name>
        <dbReference type="ChEBI" id="CHEBI:58349"/>
    </ligand>
</feature>
<dbReference type="Pfam" id="PF08501">
    <property type="entry name" value="Shikimate_dh_N"/>
    <property type="match status" value="1"/>
</dbReference>
<feature type="binding site" evidence="8">
    <location>
        <position position="61"/>
    </location>
    <ligand>
        <name>shikimate</name>
        <dbReference type="ChEBI" id="CHEBI:36208"/>
    </ligand>
</feature>
<evidence type="ECO:0000256" key="3">
    <source>
        <dbReference type="ARBA" id="ARBA00022605"/>
    </source>
</evidence>
<dbReference type="GO" id="GO:0050661">
    <property type="term" value="F:NADP binding"/>
    <property type="evidence" value="ECO:0007669"/>
    <property type="project" value="InterPro"/>
</dbReference>
<dbReference type="Gene3D" id="3.40.50.720">
    <property type="entry name" value="NAD(P)-binding Rossmann-like Domain"/>
    <property type="match status" value="1"/>
</dbReference>
<comment type="function">
    <text evidence="8">Involved in the biosynthesis of the chorismate, which leads to the biosynthesis of aromatic amino acids. Catalyzes the reversible NADPH linked reduction of 3-dehydroshikimate (DHSA) to yield shikimate (SA).</text>
</comment>
<feature type="domain" description="SDH C-terminal" evidence="11">
    <location>
        <begin position="237"/>
        <end position="267"/>
    </location>
</feature>